<dbReference type="Proteomes" id="UP000324832">
    <property type="component" value="Unassembled WGS sequence"/>
</dbReference>
<evidence type="ECO:0000313" key="1">
    <source>
        <dbReference type="EMBL" id="VVC96761.1"/>
    </source>
</evidence>
<dbReference type="EMBL" id="FZQP02002879">
    <property type="protein sequence ID" value="VVC96761.1"/>
    <property type="molecule type" value="Genomic_DNA"/>
</dbReference>
<organism evidence="1 2">
    <name type="scientific">Leptidea sinapis</name>
    <dbReference type="NCBI Taxonomy" id="189913"/>
    <lineage>
        <taxon>Eukaryota</taxon>
        <taxon>Metazoa</taxon>
        <taxon>Ecdysozoa</taxon>
        <taxon>Arthropoda</taxon>
        <taxon>Hexapoda</taxon>
        <taxon>Insecta</taxon>
        <taxon>Pterygota</taxon>
        <taxon>Neoptera</taxon>
        <taxon>Endopterygota</taxon>
        <taxon>Lepidoptera</taxon>
        <taxon>Glossata</taxon>
        <taxon>Ditrysia</taxon>
        <taxon>Papilionoidea</taxon>
        <taxon>Pieridae</taxon>
        <taxon>Dismorphiinae</taxon>
        <taxon>Leptidea</taxon>
    </lineage>
</organism>
<evidence type="ECO:0000313" key="2">
    <source>
        <dbReference type="Proteomes" id="UP000324832"/>
    </source>
</evidence>
<reference evidence="1 2" key="1">
    <citation type="submission" date="2017-07" db="EMBL/GenBank/DDBJ databases">
        <authorList>
            <person name="Talla V."/>
            <person name="Backstrom N."/>
        </authorList>
    </citation>
    <scope>NUCLEOTIDE SEQUENCE [LARGE SCALE GENOMIC DNA]</scope>
</reference>
<protein>
    <submittedName>
        <fullName evidence="1">Uncharacterized protein</fullName>
    </submittedName>
</protein>
<keyword evidence="2" id="KW-1185">Reference proteome</keyword>
<name>A0A5E4QHI1_9NEOP</name>
<gene>
    <name evidence="1" type="ORF">LSINAPIS_LOCUS8188</name>
</gene>
<dbReference type="AlphaFoldDB" id="A0A5E4QHI1"/>
<accession>A0A5E4QHI1</accession>
<sequence>MNFGEIFEPATRTAWEDWDDDLLSNESNLREHLNLPATAVLYYLEFLESHQMKAIHNLLENFSVSYETNIGSNNIVNSNLYI</sequence>
<proteinExistence type="predicted"/>